<organism evidence="3 4">
    <name type="scientific">Actinophytocola xanthii</name>
    <dbReference type="NCBI Taxonomy" id="1912961"/>
    <lineage>
        <taxon>Bacteria</taxon>
        <taxon>Bacillati</taxon>
        <taxon>Actinomycetota</taxon>
        <taxon>Actinomycetes</taxon>
        <taxon>Pseudonocardiales</taxon>
        <taxon>Pseudonocardiaceae</taxon>
    </lineage>
</organism>
<evidence type="ECO:0000313" key="4">
    <source>
        <dbReference type="Proteomes" id="UP000185596"/>
    </source>
</evidence>
<feature type="region of interest" description="Disordered" evidence="1">
    <location>
        <begin position="332"/>
        <end position="361"/>
    </location>
</feature>
<dbReference type="EMBL" id="MSIE01000047">
    <property type="protein sequence ID" value="OLF14933.1"/>
    <property type="molecule type" value="Genomic_DNA"/>
</dbReference>
<dbReference type="OrthoDB" id="529448at2"/>
<dbReference type="RefSeq" id="WP_075128127.1">
    <property type="nucleotide sequence ID" value="NZ_MSIE01000047.1"/>
</dbReference>
<accession>A0A1Q8CKQ2</accession>
<proteinExistence type="predicted"/>
<name>A0A1Q8CKQ2_9PSEU</name>
<evidence type="ECO:0000256" key="1">
    <source>
        <dbReference type="SAM" id="MobiDB-lite"/>
    </source>
</evidence>
<reference evidence="3 4" key="1">
    <citation type="submission" date="2016-12" db="EMBL/GenBank/DDBJ databases">
        <title>The draft genome sequence of Actinophytocola sp. 11-183.</title>
        <authorList>
            <person name="Wang W."/>
            <person name="Yuan L."/>
        </authorList>
    </citation>
    <scope>NUCLEOTIDE SEQUENCE [LARGE SCALE GENOMIC DNA]</scope>
    <source>
        <strain evidence="3 4">11-183</strain>
    </source>
</reference>
<comment type="caution">
    <text evidence="3">The sequence shown here is derived from an EMBL/GenBank/DDBJ whole genome shotgun (WGS) entry which is preliminary data.</text>
</comment>
<keyword evidence="2" id="KW-0472">Membrane</keyword>
<evidence type="ECO:0000313" key="3">
    <source>
        <dbReference type="EMBL" id="OLF14933.1"/>
    </source>
</evidence>
<protein>
    <submittedName>
        <fullName evidence="3">Uncharacterized protein</fullName>
    </submittedName>
</protein>
<evidence type="ECO:0000256" key="2">
    <source>
        <dbReference type="SAM" id="Phobius"/>
    </source>
</evidence>
<keyword evidence="4" id="KW-1185">Reference proteome</keyword>
<feature type="transmembrane region" description="Helical" evidence="2">
    <location>
        <begin position="55"/>
        <end position="76"/>
    </location>
</feature>
<sequence length="361" mass="39308">MLDGIASAGAKALGGARFSLVNFLPAALVAAFVIFLFASGVYTDAAPRPGEAISVFRNAGFAVLAVFGVFVLAILLRPFQAALVHLLEGYWVAWPTRLLAGAATERHRRILHTATVIRGAELRAEDPPDTSLRAAAAHRRAEREIRVINDRAVGRVERYPASVFPDREDFGPDEYDNRLMPTLLGNILRDGEDRAGGRYGLDFTAIAPRLYAALSPKFDAVIRQSLDLLDVMAAMCVSFAVGAAISLPLVGRWDVWSLVPLVLALLSVFAYRGAIRVATSHGRYLAAAVDLHRFDMIAALHYELPADPERERSFNVRLSEFLNGRNTASRMMRGDPYVHPTDVEPRAEDGAADEQASSAPS</sequence>
<gene>
    <name evidence="3" type="ORF">BU204_24670</name>
</gene>
<feature type="transmembrane region" description="Helical" evidence="2">
    <location>
        <begin position="255"/>
        <end position="274"/>
    </location>
</feature>
<keyword evidence="2" id="KW-0812">Transmembrane</keyword>
<dbReference type="Proteomes" id="UP000185596">
    <property type="component" value="Unassembled WGS sequence"/>
</dbReference>
<dbReference type="AlphaFoldDB" id="A0A1Q8CKQ2"/>
<keyword evidence="2" id="KW-1133">Transmembrane helix</keyword>
<feature type="transmembrane region" description="Helical" evidence="2">
    <location>
        <begin position="228"/>
        <end position="249"/>
    </location>
</feature>
<feature type="transmembrane region" description="Helical" evidence="2">
    <location>
        <begin position="20"/>
        <end position="43"/>
    </location>
</feature>
<dbReference type="STRING" id="1912961.BU204_24670"/>